<dbReference type="OrthoDB" id="2594046at2"/>
<dbReference type="EMBL" id="VLKZ01000002">
    <property type="protein sequence ID" value="TWI59007.1"/>
    <property type="molecule type" value="Genomic_DNA"/>
</dbReference>
<keyword evidence="2" id="KW-0808">Transferase</keyword>
<sequence length="280" mass="33255">MKLQVNSFMSYEEKWQEGMKDLEGKLPQRMVNDECEEDFWKRLITERKHKDVPDPYAKEIFKEISSLFSSEDHVLEIGPGWGNYTFPLAERTKQLTVVDSSLAVLEYLKDATKTRKLDNVEFLHEKWEEVKLEKNYDVVFGINCFYRMYEIKKALSLINQHANRLAVLGMTTGPIQPHYTKLHEHYGYDIKFPRRDYIDLLNLLYELGIYAECKIIPLKRTYQFSSYEELISKNASKILTATYKESDVEEALRDFVRFENGIYLYDHHYFGAIILWKPQK</sequence>
<name>A0A562QQM0_9BACI</name>
<dbReference type="RefSeq" id="WP_144449102.1">
    <property type="nucleotide sequence ID" value="NZ_VLKZ01000002.1"/>
</dbReference>
<accession>A0A562QQM0</accession>
<proteinExistence type="predicted"/>
<dbReference type="Gene3D" id="3.40.50.150">
    <property type="entry name" value="Vaccinia Virus protein VP39"/>
    <property type="match status" value="1"/>
</dbReference>
<dbReference type="GO" id="GO:0008168">
    <property type="term" value="F:methyltransferase activity"/>
    <property type="evidence" value="ECO:0007669"/>
    <property type="project" value="UniProtKB-KW"/>
</dbReference>
<feature type="domain" description="Methyltransferase" evidence="1">
    <location>
        <begin position="74"/>
        <end position="158"/>
    </location>
</feature>
<dbReference type="GO" id="GO:0032259">
    <property type="term" value="P:methylation"/>
    <property type="evidence" value="ECO:0007669"/>
    <property type="project" value="UniProtKB-KW"/>
</dbReference>
<dbReference type="InterPro" id="IPR029063">
    <property type="entry name" value="SAM-dependent_MTases_sf"/>
</dbReference>
<dbReference type="Pfam" id="PF13649">
    <property type="entry name" value="Methyltransf_25"/>
    <property type="match status" value="1"/>
</dbReference>
<reference evidence="2 3" key="1">
    <citation type="journal article" date="2015" name="Stand. Genomic Sci.">
        <title>Genomic Encyclopedia of Bacterial and Archaeal Type Strains, Phase III: the genomes of soil and plant-associated and newly described type strains.</title>
        <authorList>
            <person name="Whitman W.B."/>
            <person name="Woyke T."/>
            <person name="Klenk H.P."/>
            <person name="Zhou Y."/>
            <person name="Lilburn T.G."/>
            <person name="Beck B.J."/>
            <person name="De Vos P."/>
            <person name="Vandamme P."/>
            <person name="Eisen J.A."/>
            <person name="Garrity G."/>
            <person name="Hugenholtz P."/>
            <person name="Kyrpides N.C."/>
        </authorList>
    </citation>
    <scope>NUCLEOTIDE SEQUENCE [LARGE SCALE GENOMIC DNA]</scope>
    <source>
        <strain evidence="2 3">CGMCC 1.10116</strain>
    </source>
</reference>
<protein>
    <submittedName>
        <fullName evidence="2">Methyltransferase family protein</fullName>
    </submittedName>
</protein>
<evidence type="ECO:0000259" key="1">
    <source>
        <dbReference type="Pfam" id="PF13649"/>
    </source>
</evidence>
<dbReference type="SUPFAM" id="SSF53335">
    <property type="entry name" value="S-adenosyl-L-methionine-dependent methyltransferases"/>
    <property type="match status" value="1"/>
</dbReference>
<gene>
    <name evidence="2" type="ORF">IQ10_00718</name>
</gene>
<keyword evidence="3" id="KW-1185">Reference proteome</keyword>
<comment type="caution">
    <text evidence="2">The sequence shown here is derived from an EMBL/GenBank/DDBJ whole genome shotgun (WGS) entry which is preliminary data.</text>
</comment>
<evidence type="ECO:0000313" key="2">
    <source>
        <dbReference type="EMBL" id="TWI59007.1"/>
    </source>
</evidence>
<evidence type="ECO:0000313" key="3">
    <source>
        <dbReference type="Proteomes" id="UP000315711"/>
    </source>
</evidence>
<dbReference type="AlphaFoldDB" id="A0A562QQM0"/>
<organism evidence="2 3">
    <name type="scientific">Halalkalibacter nanhaiisediminis</name>
    <dbReference type="NCBI Taxonomy" id="688079"/>
    <lineage>
        <taxon>Bacteria</taxon>
        <taxon>Bacillati</taxon>
        <taxon>Bacillota</taxon>
        <taxon>Bacilli</taxon>
        <taxon>Bacillales</taxon>
        <taxon>Bacillaceae</taxon>
        <taxon>Halalkalibacter</taxon>
    </lineage>
</organism>
<dbReference type="InterPro" id="IPR041698">
    <property type="entry name" value="Methyltransf_25"/>
</dbReference>
<dbReference type="CDD" id="cd02440">
    <property type="entry name" value="AdoMet_MTases"/>
    <property type="match status" value="1"/>
</dbReference>
<keyword evidence="2" id="KW-0489">Methyltransferase</keyword>
<dbReference type="Proteomes" id="UP000315711">
    <property type="component" value="Unassembled WGS sequence"/>
</dbReference>